<gene>
    <name evidence="10" type="ORF">GL300_20185</name>
</gene>
<dbReference type="PANTHER" id="PTHR23513">
    <property type="entry name" value="INTEGRAL MEMBRANE EFFLUX PROTEIN-RELATED"/>
    <property type="match status" value="1"/>
</dbReference>
<dbReference type="EMBL" id="WMIG01000017">
    <property type="protein sequence ID" value="MTH61538.1"/>
    <property type="molecule type" value="Genomic_DNA"/>
</dbReference>
<dbReference type="Gene3D" id="1.20.1250.20">
    <property type="entry name" value="MFS general substrate transporter like domains"/>
    <property type="match status" value="1"/>
</dbReference>
<dbReference type="InterPro" id="IPR010290">
    <property type="entry name" value="TM_effector"/>
</dbReference>
<dbReference type="PANTHER" id="PTHR23513:SF11">
    <property type="entry name" value="STAPHYLOFERRIN A TRANSPORTER"/>
    <property type="match status" value="1"/>
</dbReference>
<reference evidence="10 11" key="1">
    <citation type="submission" date="2019-11" db="EMBL/GenBank/DDBJ databases">
        <authorList>
            <person name="Dong K."/>
        </authorList>
    </citation>
    <scope>NUCLEOTIDE SEQUENCE [LARGE SCALE GENOMIC DNA]</scope>
    <source>
        <strain evidence="10 11">NBRC 112902</strain>
    </source>
</reference>
<feature type="transmembrane region" description="Helical" evidence="8">
    <location>
        <begin position="377"/>
        <end position="396"/>
    </location>
</feature>
<evidence type="ECO:0000259" key="9">
    <source>
        <dbReference type="PROSITE" id="PS50850"/>
    </source>
</evidence>
<feature type="transmembrane region" description="Helical" evidence="8">
    <location>
        <begin position="338"/>
        <end position="356"/>
    </location>
</feature>
<keyword evidence="6 8" id="KW-0472">Membrane</keyword>
<feature type="compositionally biased region" description="Polar residues" evidence="7">
    <location>
        <begin position="1"/>
        <end position="14"/>
    </location>
</feature>
<dbReference type="Pfam" id="PF05977">
    <property type="entry name" value="MFS_3"/>
    <property type="match status" value="1"/>
</dbReference>
<feature type="transmembrane region" description="Helical" evidence="8">
    <location>
        <begin position="250"/>
        <end position="268"/>
    </location>
</feature>
<dbReference type="CDD" id="cd06173">
    <property type="entry name" value="MFS_MefA_like"/>
    <property type="match status" value="1"/>
</dbReference>
<protein>
    <submittedName>
        <fullName evidence="10">MFS transporter</fullName>
    </submittedName>
</protein>
<organism evidence="10 11">
    <name type="scientific">Paracoccus litorisediminis</name>
    <dbReference type="NCBI Taxonomy" id="2006130"/>
    <lineage>
        <taxon>Bacteria</taxon>
        <taxon>Pseudomonadati</taxon>
        <taxon>Pseudomonadota</taxon>
        <taxon>Alphaproteobacteria</taxon>
        <taxon>Rhodobacterales</taxon>
        <taxon>Paracoccaceae</taxon>
        <taxon>Paracoccus</taxon>
    </lineage>
</organism>
<evidence type="ECO:0000256" key="7">
    <source>
        <dbReference type="SAM" id="MobiDB-lite"/>
    </source>
</evidence>
<comment type="caution">
    <text evidence="10">The sequence shown here is derived from an EMBL/GenBank/DDBJ whole genome shotgun (WGS) entry which is preliminary data.</text>
</comment>
<evidence type="ECO:0000256" key="1">
    <source>
        <dbReference type="ARBA" id="ARBA00004651"/>
    </source>
</evidence>
<feature type="transmembrane region" description="Helical" evidence="8">
    <location>
        <begin position="201"/>
        <end position="218"/>
    </location>
</feature>
<feature type="transmembrane region" description="Helical" evidence="8">
    <location>
        <begin position="43"/>
        <end position="69"/>
    </location>
</feature>
<dbReference type="Proteomes" id="UP000449846">
    <property type="component" value="Unassembled WGS sequence"/>
</dbReference>
<feature type="domain" description="Major facilitator superfamily (MFS) profile" evidence="9">
    <location>
        <begin position="37"/>
        <end position="425"/>
    </location>
</feature>
<evidence type="ECO:0000256" key="6">
    <source>
        <dbReference type="ARBA" id="ARBA00023136"/>
    </source>
</evidence>
<comment type="subcellular location">
    <subcellularLocation>
        <location evidence="1">Cell membrane</location>
        <topology evidence="1">Multi-pass membrane protein</topology>
    </subcellularLocation>
</comment>
<evidence type="ECO:0000256" key="4">
    <source>
        <dbReference type="ARBA" id="ARBA00022692"/>
    </source>
</evidence>
<keyword evidence="5 8" id="KW-1133">Transmembrane helix</keyword>
<feature type="transmembrane region" description="Helical" evidence="8">
    <location>
        <begin position="75"/>
        <end position="99"/>
    </location>
</feature>
<keyword evidence="11" id="KW-1185">Reference proteome</keyword>
<dbReference type="InterPro" id="IPR036259">
    <property type="entry name" value="MFS_trans_sf"/>
</dbReference>
<feature type="region of interest" description="Disordered" evidence="7">
    <location>
        <begin position="1"/>
        <end position="25"/>
    </location>
</feature>
<keyword evidence="4 8" id="KW-0812">Transmembrane</keyword>
<feature type="transmembrane region" description="Helical" evidence="8">
    <location>
        <begin position="313"/>
        <end position="332"/>
    </location>
</feature>
<proteinExistence type="predicted"/>
<evidence type="ECO:0000313" key="10">
    <source>
        <dbReference type="EMBL" id="MTH61538.1"/>
    </source>
</evidence>
<evidence type="ECO:0000256" key="2">
    <source>
        <dbReference type="ARBA" id="ARBA00022448"/>
    </source>
</evidence>
<dbReference type="PROSITE" id="PS50850">
    <property type="entry name" value="MFS"/>
    <property type="match status" value="1"/>
</dbReference>
<dbReference type="OrthoDB" id="9809918at2"/>
<dbReference type="GO" id="GO:0022857">
    <property type="term" value="F:transmembrane transporter activity"/>
    <property type="evidence" value="ECO:0007669"/>
    <property type="project" value="InterPro"/>
</dbReference>
<name>A0A844HR56_9RHOB</name>
<evidence type="ECO:0000256" key="3">
    <source>
        <dbReference type="ARBA" id="ARBA00022475"/>
    </source>
</evidence>
<dbReference type="GO" id="GO:0005886">
    <property type="term" value="C:plasma membrane"/>
    <property type="evidence" value="ECO:0007669"/>
    <property type="project" value="UniProtKB-SubCell"/>
</dbReference>
<accession>A0A844HR56</accession>
<feature type="transmembrane region" description="Helical" evidence="8">
    <location>
        <begin position="280"/>
        <end position="301"/>
    </location>
</feature>
<evidence type="ECO:0000256" key="5">
    <source>
        <dbReference type="ARBA" id="ARBA00022989"/>
    </source>
</evidence>
<keyword evidence="2" id="KW-0813">Transport</keyword>
<dbReference type="SUPFAM" id="SSF103473">
    <property type="entry name" value="MFS general substrate transporter"/>
    <property type="match status" value="1"/>
</dbReference>
<evidence type="ECO:0000256" key="8">
    <source>
        <dbReference type="SAM" id="Phobius"/>
    </source>
</evidence>
<dbReference type="AlphaFoldDB" id="A0A844HR56"/>
<sequence length="432" mass="45883">MRSRTSAPSSTGDQSAWCRGMRDGNPPERRAATVFRLLTQGQFALFFTFNGLSLIGSWMQRIASAWLIWEWTGSAFWVGVLAACDLLPVVLTGPFAGVAADRWDRLWQNRIAQIASAILALINAVLLMAGMLGLFGLLTLIALQGTLIAMVQPARLAMVPQLVAREDMPTAVALASVNVNLARLIGPAVAGAMILRFPIEWIFIANFVVTALFVVALGRIRLAPRAESAGQGGIWQQMAEGFSYVARMPTVRLIMLFMLVGGMMVRAIQELTPALAAQTFAVSATGLAVLSSATAAGAVISGLTMARTGARRLFLGVIGFWTVGAISALVLAWTRHPLVASLAAAVLGFSVSRSLISTQTFVQLETPDELRGRALSTHGLIARASPALGALIIGYLADRFGLAVGVTAASITMLVFAAILFPYARSVADRTL</sequence>
<dbReference type="InterPro" id="IPR020846">
    <property type="entry name" value="MFS_dom"/>
</dbReference>
<keyword evidence="3" id="KW-1003">Cell membrane</keyword>
<feature type="transmembrane region" description="Helical" evidence="8">
    <location>
        <begin position="402"/>
        <end position="424"/>
    </location>
</feature>
<evidence type="ECO:0000313" key="11">
    <source>
        <dbReference type="Proteomes" id="UP000449846"/>
    </source>
</evidence>